<gene>
    <name evidence="3" type="ORF">Sjap_001232</name>
</gene>
<sequence length="876" mass="97182">MESKGDVVLALSDPSQDESDISDSEMSLSMDEISEWNIPVILRCRSINVSANRDRLTSQSSFFRGLLSGSCRESYQDRVMIRWNLEIVIEVLRFICSCPLDIDVDNFLPLMEGAIYFGVAALLMECKSWFHETTTHKSISIPQIPLNAIVETWSFAVENGYMCAASSFVPELSCGYIAQNFVVVVIQNEVRISLLPLGFVLGKKRCRHFSKLARGSIDVISSALRDPSTGLMHLSGDGIFDSIKIRLTDYAKRIDLSGCPQITSACLVFSVLPCLHDMDHNLRKRIIHSLGEIENFDQNPFSISQELFPTLLFQSVHEVDLSKCPLLHLETAIKFFCKSFPFLRTIKASYCLNFRMKCLLYLIKNCPLVDEVDLTADISLVVPMQVSVISTHSDVHDDMNSASDIVLKARSLSSHITKLTLAGRSDIEVTDTGISKLICNCMNLQSLVVSDTYFGRNSILTLCSDLHSPENFHGVHCDRGHSTLLASRLQELDIGGCMSLDVASLKHLMSHICMIRNLCVRGTVLVDDVLFSFSGSSLEMLDISDTMVSSAAVTYVIKRNPGLRCFKSIDSRNLCATELSNGCLRAEQLYVEMGELCNLEDVAFGWGFSSLSLIGLGSAMRSLRAMTVGLGASLNECVLMELSNTCPLLELLVLKFQIISDDIVKSIVESLRHLQVLGICCCLGELSSLNIFSGGPGGTNLRKLSLLRMTPWMENDDLVVLTQNCTGLIELQLSGCNLLNSDSQKIISRGWPGLISLDLEDCGEVTSKGINALFECKAIEVLSLRHNGRGIPRSFIIDAASKMPMLRKLALDSCDANEGDFKRPSYEEKFFLSIVTIAECKQEMCAFNFGQSVHKKSVVLEWNSKWCRTTIVKERL</sequence>
<comment type="caution">
    <text evidence="3">The sequence shown here is derived from an EMBL/GenBank/DDBJ whole genome shotgun (WGS) entry which is preliminary data.</text>
</comment>
<evidence type="ECO:0000313" key="3">
    <source>
        <dbReference type="EMBL" id="KAK9153752.1"/>
    </source>
</evidence>
<dbReference type="Proteomes" id="UP001417504">
    <property type="component" value="Unassembled WGS sequence"/>
</dbReference>
<dbReference type="Pfam" id="PF00651">
    <property type="entry name" value="BTB"/>
    <property type="match status" value="1"/>
</dbReference>
<dbReference type="InterPro" id="IPR000210">
    <property type="entry name" value="BTB/POZ_dom"/>
</dbReference>
<dbReference type="EMBL" id="JBBNAE010000001">
    <property type="protein sequence ID" value="KAK9153752.1"/>
    <property type="molecule type" value="Genomic_DNA"/>
</dbReference>
<dbReference type="SUPFAM" id="SSF52047">
    <property type="entry name" value="RNI-like"/>
    <property type="match status" value="2"/>
</dbReference>
<feature type="domain" description="BTB" evidence="2">
    <location>
        <begin position="38"/>
        <end position="104"/>
    </location>
</feature>
<dbReference type="PANTHER" id="PTHR13318">
    <property type="entry name" value="PARTNER OF PAIRED, ISOFORM B-RELATED"/>
    <property type="match status" value="1"/>
</dbReference>
<dbReference type="InterPro" id="IPR011333">
    <property type="entry name" value="SKP1/BTB/POZ_sf"/>
</dbReference>
<dbReference type="InterPro" id="IPR032675">
    <property type="entry name" value="LRR_dom_sf"/>
</dbReference>
<evidence type="ECO:0000313" key="4">
    <source>
        <dbReference type="Proteomes" id="UP001417504"/>
    </source>
</evidence>
<proteinExistence type="predicted"/>
<evidence type="ECO:0000259" key="2">
    <source>
        <dbReference type="PROSITE" id="PS50097"/>
    </source>
</evidence>
<comment type="pathway">
    <text evidence="1">Protein modification; protein ubiquitination.</text>
</comment>
<organism evidence="3 4">
    <name type="scientific">Stephania japonica</name>
    <dbReference type="NCBI Taxonomy" id="461633"/>
    <lineage>
        <taxon>Eukaryota</taxon>
        <taxon>Viridiplantae</taxon>
        <taxon>Streptophyta</taxon>
        <taxon>Embryophyta</taxon>
        <taxon>Tracheophyta</taxon>
        <taxon>Spermatophyta</taxon>
        <taxon>Magnoliopsida</taxon>
        <taxon>Ranunculales</taxon>
        <taxon>Menispermaceae</taxon>
        <taxon>Menispermoideae</taxon>
        <taxon>Cissampelideae</taxon>
        <taxon>Stephania</taxon>
    </lineage>
</organism>
<dbReference type="PROSITE" id="PS50097">
    <property type="entry name" value="BTB"/>
    <property type="match status" value="1"/>
</dbReference>
<keyword evidence="4" id="KW-1185">Reference proteome</keyword>
<name>A0AAP0KLV3_9MAGN</name>
<protein>
    <recommendedName>
        <fullName evidence="2">BTB domain-containing protein</fullName>
    </recommendedName>
</protein>
<accession>A0AAP0KLV3</accession>
<dbReference type="AlphaFoldDB" id="A0AAP0KLV3"/>
<reference evidence="3 4" key="1">
    <citation type="submission" date="2024-01" db="EMBL/GenBank/DDBJ databases">
        <title>Genome assemblies of Stephania.</title>
        <authorList>
            <person name="Yang L."/>
        </authorList>
    </citation>
    <scope>NUCLEOTIDE SEQUENCE [LARGE SCALE GENOMIC DNA]</scope>
    <source>
        <strain evidence="3">QJT</strain>
        <tissue evidence="3">Leaf</tissue>
    </source>
</reference>
<evidence type="ECO:0000256" key="1">
    <source>
        <dbReference type="ARBA" id="ARBA00004906"/>
    </source>
</evidence>
<dbReference type="GO" id="GO:0031146">
    <property type="term" value="P:SCF-dependent proteasomal ubiquitin-dependent protein catabolic process"/>
    <property type="evidence" value="ECO:0007669"/>
    <property type="project" value="TreeGrafter"/>
</dbReference>
<dbReference type="CDD" id="cd18186">
    <property type="entry name" value="BTB_POZ_ZBTB_KLHL-like"/>
    <property type="match status" value="1"/>
</dbReference>
<dbReference type="Gene3D" id="3.80.10.10">
    <property type="entry name" value="Ribonuclease Inhibitor"/>
    <property type="match status" value="2"/>
</dbReference>
<dbReference type="Gene3D" id="3.30.710.10">
    <property type="entry name" value="Potassium Channel Kv1.1, Chain A"/>
    <property type="match status" value="1"/>
</dbReference>
<dbReference type="GO" id="GO:0019005">
    <property type="term" value="C:SCF ubiquitin ligase complex"/>
    <property type="evidence" value="ECO:0007669"/>
    <property type="project" value="TreeGrafter"/>
</dbReference>
<dbReference type="SUPFAM" id="SSF54695">
    <property type="entry name" value="POZ domain"/>
    <property type="match status" value="1"/>
</dbReference>